<evidence type="ECO:0000313" key="2">
    <source>
        <dbReference type="Proteomes" id="UP000320393"/>
    </source>
</evidence>
<proteinExistence type="predicted"/>
<accession>A0A537LHN2</accession>
<dbReference type="EMBL" id="VBAM01000474">
    <property type="protein sequence ID" value="TMJ07531.1"/>
    <property type="molecule type" value="Genomic_DNA"/>
</dbReference>
<feature type="non-terminal residue" evidence="1">
    <location>
        <position position="138"/>
    </location>
</feature>
<dbReference type="SUPFAM" id="SSF52540">
    <property type="entry name" value="P-loop containing nucleoside triphosphate hydrolases"/>
    <property type="match status" value="1"/>
</dbReference>
<comment type="caution">
    <text evidence="1">The sequence shown here is derived from an EMBL/GenBank/DDBJ whole genome shotgun (WGS) entry which is preliminary data.</text>
</comment>
<evidence type="ECO:0008006" key="3">
    <source>
        <dbReference type="Google" id="ProtNLM"/>
    </source>
</evidence>
<dbReference type="Proteomes" id="UP000320393">
    <property type="component" value="Unassembled WGS sequence"/>
</dbReference>
<evidence type="ECO:0000313" key="1">
    <source>
        <dbReference type="EMBL" id="TMJ07531.1"/>
    </source>
</evidence>
<name>A0A537LHN2_9BACT</name>
<organism evidence="1 2">
    <name type="scientific">Candidatus Segetimicrobium genomatis</name>
    <dbReference type="NCBI Taxonomy" id="2569760"/>
    <lineage>
        <taxon>Bacteria</taxon>
        <taxon>Bacillati</taxon>
        <taxon>Candidatus Sysuimicrobiota</taxon>
        <taxon>Candidatus Sysuimicrobiia</taxon>
        <taxon>Candidatus Sysuimicrobiales</taxon>
        <taxon>Candidatus Segetimicrobiaceae</taxon>
        <taxon>Candidatus Segetimicrobium</taxon>
    </lineage>
</organism>
<sequence>MAQSARTPVLLMEIACAVLLIVLLGRGRSDGGCPGSLAGARWGEFGDAAPLTTPGPFLLGLWRRSGIPLYLTEEQFSGHVLVVGPSRTGKTAGAIAPNLLLRDPTRESVVVLDVKTGPRSLWNVTAGRYAARARLFCP</sequence>
<dbReference type="GO" id="GO:0016020">
    <property type="term" value="C:membrane"/>
    <property type="evidence" value="ECO:0007669"/>
    <property type="project" value="InterPro"/>
</dbReference>
<dbReference type="Pfam" id="PF02534">
    <property type="entry name" value="T4SS-DNA_transf"/>
    <property type="match status" value="1"/>
</dbReference>
<protein>
    <recommendedName>
        <fullName evidence="3">Type IV secretory system conjugative DNA transfer family protein</fullName>
    </recommendedName>
</protein>
<dbReference type="InterPro" id="IPR027417">
    <property type="entry name" value="P-loop_NTPase"/>
</dbReference>
<gene>
    <name evidence="1" type="ORF">E6H02_11345</name>
</gene>
<reference evidence="1 2" key="1">
    <citation type="journal article" date="2019" name="Nat. Microbiol.">
        <title>Mediterranean grassland soil C-N compound turnover is dependent on rainfall and depth, and is mediated by genomically divergent microorganisms.</title>
        <authorList>
            <person name="Diamond S."/>
            <person name="Andeer P.F."/>
            <person name="Li Z."/>
            <person name="Crits-Christoph A."/>
            <person name="Burstein D."/>
            <person name="Anantharaman K."/>
            <person name="Lane K.R."/>
            <person name="Thomas B.C."/>
            <person name="Pan C."/>
            <person name="Northen T.R."/>
            <person name="Banfield J.F."/>
        </authorList>
    </citation>
    <scope>NUCLEOTIDE SEQUENCE [LARGE SCALE GENOMIC DNA]</scope>
    <source>
        <strain evidence="1">NP_5</strain>
    </source>
</reference>
<dbReference type="InterPro" id="IPR003688">
    <property type="entry name" value="TraG/VirD4"/>
</dbReference>
<dbReference type="AlphaFoldDB" id="A0A537LHN2"/>